<protein>
    <submittedName>
        <fullName evidence="6">Group 3/4 sigma-70 RNA polymerase sigma factor</fullName>
    </submittedName>
</protein>
<comment type="caution">
    <text evidence="6">The sequence shown here is derived from an EMBL/GenBank/DDBJ whole genome shotgun (WGS) entry which is preliminary data.</text>
</comment>
<dbReference type="Proteomes" id="UP000239001">
    <property type="component" value="Unassembled WGS sequence"/>
</dbReference>
<keyword evidence="7" id="KW-1185">Reference proteome</keyword>
<keyword evidence="4" id="KW-0804">Transcription</keyword>
<dbReference type="OrthoDB" id="527295at2"/>
<dbReference type="EMBL" id="PXOH01000007">
    <property type="protein sequence ID" value="PSF37742.1"/>
    <property type="molecule type" value="Genomic_DNA"/>
</dbReference>
<proteinExistence type="predicted"/>
<dbReference type="InterPro" id="IPR007630">
    <property type="entry name" value="RNA_pol_sigma70_r4"/>
</dbReference>
<dbReference type="AlphaFoldDB" id="A0A2T1LZB1"/>
<reference evidence="6 7" key="2">
    <citation type="submission" date="2018-03" db="EMBL/GenBank/DDBJ databases">
        <authorList>
            <person name="Keele B.F."/>
        </authorList>
    </citation>
    <scope>NUCLEOTIDE SEQUENCE [LARGE SCALE GENOMIC DNA]</scope>
    <source>
        <strain evidence="6 7">CCALA 016</strain>
    </source>
</reference>
<accession>A0A2T1LZB1</accession>
<dbReference type="SUPFAM" id="SSF88946">
    <property type="entry name" value="Sigma2 domain of RNA polymerase sigma factors"/>
    <property type="match status" value="1"/>
</dbReference>
<dbReference type="GO" id="GO:0006352">
    <property type="term" value="P:DNA-templated transcription initiation"/>
    <property type="evidence" value="ECO:0007669"/>
    <property type="project" value="InterPro"/>
</dbReference>
<keyword evidence="2" id="KW-0731">Sigma factor</keyword>
<evidence type="ECO:0000256" key="3">
    <source>
        <dbReference type="ARBA" id="ARBA00023125"/>
    </source>
</evidence>
<sequence length="393" mass="45747">MQTRESVLEKFSTFLQFDTDWVSRWVSDPKLQRSMKNCLAQSSQSQQISEHFWALYWHKIWQTQSNHLSAAHLTAYLQEVSYWTAKKMMLTFSSSQSFADLFQISLTKIEKILAKFEPQQGVTLEKYASLVFRSIIRDELRQRREVDICSDWGLLHKLSQKKLLESLRYQGLKSETINELLKAWKCFQTIFVPTEARNSRKIPEPDPAIWTAITQLYNKQSTQKPLTSEQVKKLLETGAKMARSYLYPKFVSVDAPKPGFEQGTFLDDLPATFDESLLSEIIAQEEAENRNQMRSLLNAVLLRALVKLDVPSQKLLQLYYGQGLTQQEIAQQLEMKQYTVSRRLASHRQSLLLTLAQWSQTTLHYSLNTDVLNNMSIILEEWLKVHYNHPDQA</sequence>
<dbReference type="GO" id="GO:0003677">
    <property type="term" value="F:DNA binding"/>
    <property type="evidence" value="ECO:0007669"/>
    <property type="project" value="UniProtKB-KW"/>
</dbReference>
<organism evidence="6 7">
    <name type="scientific">Aphanothece hegewaldii CCALA 016</name>
    <dbReference type="NCBI Taxonomy" id="2107694"/>
    <lineage>
        <taxon>Bacteria</taxon>
        <taxon>Bacillati</taxon>
        <taxon>Cyanobacteriota</taxon>
        <taxon>Cyanophyceae</taxon>
        <taxon>Oscillatoriophycideae</taxon>
        <taxon>Chroococcales</taxon>
        <taxon>Aphanothecaceae</taxon>
        <taxon>Aphanothece</taxon>
    </lineage>
</organism>
<evidence type="ECO:0000256" key="2">
    <source>
        <dbReference type="ARBA" id="ARBA00023082"/>
    </source>
</evidence>
<dbReference type="InterPro" id="IPR013325">
    <property type="entry name" value="RNA_pol_sigma_r2"/>
</dbReference>
<evidence type="ECO:0000313" key="6">
    <source>
        <dbReference type="EMBL" id="PSF37742.1"/>
    </source>
</evidence>
<dbReference type="GO" id="GO:0016987">
    <property type="term" value="F:sigma factor activity"/>
    <property type="evidence" value="ECO:0007669"/>
    <property type="project" value="UniProtKB-KW"/>
</dbReference>
<evidence type="ECO:0000259" key="5">
    <source>
        <dbReference type="Pfam" id="PF04545"/>
    </source>
</evidence>
<keyword evidence="1" id="KW-0805">Transcription regulation</keyword>
<evidence type="ECO:0000256" key="1">
    <source>
        <dbReference type="ARBA" id="ARBA00023015"/>
    </source>
</evidence>
<name>A0A2T1LZB1_9CHRO</name>
<dbReference type="PANTHER" id="PTHR30385:SF7">
    <property type="entry name" value="RNA POLYMERASE SIGMA FACTOR FLIA"/>
    <property type="match status" value="1"/>
</dbReference>
<dbReference type="InterPro" id="IPR013324">
    <property type="entry name" value="RNA_pol_sigma_r3/r4-like"/>
</dbReference>
<dbReference type="RefSeq" id="WP_106456606.1">
    <property type="nucleotide sequence ID" value="NZ_PXOH01000007.1"/>
</dbReference>
<evidence type="ECO:0000256" key="4">
    <source>
        <dbReference type="ARBA" id="ARBA00023163"/>
    </source>
</evidence>
<evidence type="ECO:0000313" key="7">
    <source>
        <dbReference type="Proteomes" id="UP000239001"/>
    </source>
</evidence>
<dbReference type="Pfam" id="PF04545">
    <property type="entry name" value="Sigma70_r4"/>
    <property type="match status" value="1"/>
</dbReference>
<dbReference type="SUPFAM" id="SSF88659">
    <property type="entry name" value="Sigma3 and sigma4 domains of RNA polymerase sigma factors"/>
    <property type="match status" value="1"/>
</dbReference>
<dbReference type="Gene3D" id="1.10.10.60">
    <property type="entry name" value="Homeodomain-like"/>
    <property type="match status" value="1"/>
</dbReference>
<reference evidence="6 7" key="1">
    <citation type="submission" date="2018-03" db="EMBL/GenBank/DDBJ databases">
        <title>The ancient ancestry and fast evolution of plastids.</title>
        <authorList>
            <person name="Moore K.R."/>
            <person name="Magnabosco C."/>
            <person name="Momper L."/>
            <person name="Gold D.A."/>
            <person name="Bosak T."/>
            <person name="Fournier G.P."/>
        </authorList>
    </citation>
    <scope>NUCLEOTIDE SEQUENCE [LARGE SCALE GENOMIC DNA]</scope>
    <source>
        <strain evidence="6 7">CCALA 016</strain>
    </source>
</reference>
<gene>
    <name evidence="6" type="ORF">C7H19_09345</name>
</gene>
<dbReference type="InterPro" id="IPR014284">
    <property type="entry name" value="RNA_pol_sigma-70_dom"/>
</dbReference>
<keyword evidence="3" id="KW-0238">DNA-binding</keyword>
<dbReference type="PANTHER" id="PTHR30385">
    <property type="entry name" value="SIGMA FACTOR F FLAGELLAR"/>
    <property type="match status" value="1"/>
</dbReference>
<feature type="domain" description="RNA polymerase sigma-70 region 4" evidence="5">
    <location>
        <begin position="304"/>
        <end position="345"/>
    </location>
</feature>
<dbReference type="NCBIfam" id="TIGR02937">
    <property type="entry name" value="sigma70-ECF"/>
    <property type="match status" value="1"/>
</dbReference>